<dbReference type="RefSeq" id="WP_043756400.1">
    <property type="nucleotide sequence ID" value="NZ_CP003811.1"/>
</dbReference>
<keyword evidence="2" id="KW-0614">Plasmid</keyword>
<dbReference type="EMBL" id="JX627583">
    <property type="protein sequence ID" value="AGO88449.1"/>
    <property type="molecule type" value="Genomic_DNA"/>
</dbReference>
<accession>A0A088B3E3</accession>
<dbReference type="AlphaFoldDB" id="A0A088B3E3"/>
<feature type="region of interest" description="Disordered" evidence="1">
    <location>
        <begin position="1"/>
        <end position="23"/>
    </location>
</feature>
<proteinExistence type="predicted"/>
<name>A0A088B3E3_9HYPH</name>
<sequence>MSVSPGEDEDFEHSSLSGPVSHDGETIDLEIYRRADSQAPWPMEVVHIGGGCTRWSVEFATDQEAVRTFRALVAEHGLAIFTSRRSDPQH</sequence>
<protein>
    <submittedName>
        <fullName evidence="2">Protein of unassigned function</fullName>
    </submittedName>
</protein>
<geneLocation type="plasmid" evidence="2">
    <name>pMOC4</name>
</geneLocation>
<gene>
    <name evidence="2" type="ORF">MOC_4p0002</name>
</gene>
<organism evidence="2">
    <name type="scientific">Methylobacterium oryzae CBMB20</name>
    <dbReference type="NCBI Taxonomy" id="693986"/>
    <lineage>
        <taxon>Bacteria</taxon>
        <taxon>Pseudomonadati</taxon>
        <taxon>Pseudomonadota</taxon>
        <taxon>Alphaproteobacteria</taxon>
        <taxon>Hyphomicrobiales</taxon>
        <taxon>Methylobacteriaceae</taxon>
        <taxon>Methylobacterium</taxon>
    </lineage>
</organism>
<reference evidence="2" key="1">
    <citation type="journal article" date="2014" name="PLoS ONE">
        <title>Genome Information of Methylobacterium oryzae, a Plant-Probiotic Methylotroph in the Phyllosphere.</title>
        <authorList>
            <person name="Kwak M.J."/>
            <person name="Jeong H."/>
            <person name="Madhaiyan M."/>
            <person name="Lee Y."/>
            <person name="Sa T.M."/>
            <person name="Oh T.K."/>
            <person name="Kim J.F."/>
        </authorList>
    </citation>
    <scope>NUCLEOTIDE SEQUENCE</scope>
    <source>
        <strain evidence="2">CBMB20</strain>
        <plasmid evidence="2">pMOC4</plasmid>
    </source>
</reference>
<evidence type="ECO:0000313" key="2">
    <source>
        <dbReference type="EMBL" id="AGO88449.1"/>
    </source>
</evidence>
<evidence type="ECO:0000256" key="1">
    <source>
        <dbReference type="SAM" id="MobiDB-lite"/>
    </source>
</evidence>
<feature type="compositionally biased region" description="Acidic residues" evidence="1">
    <location>
        <begin position="1"/>
        <end position="11"/>
    </location>
</feature>